<reference evidence="3" key="2">
    <citation type="submission" date="2025-09" db="UniProtKB">
        <authorList>
            <consortium name="Ensembl"/>
        </authorList>
    </citation>
    <scope>IDENTIFICATION</scope>
</reference>
<proteinExistence type="predicted"/>
<feature type="compositionally biased region" description="Acidic residues" evidence="2">
    <location>
        <begin position="405"/>
        <end position="417"/>
    </location>
</feature>
<feature type="compositionally biased region" description="Low complexity" evidence="2">
    <location>
        <begin position="814"/>
        <end position="824"/>
    </location>
</feature>
<feature type="region of interest" description="Disordered" evidence="2">
    <location>
        <begin position="800"/>
        <end position="824"/>
    </location>
</feature>
<feature type="compositionally biased region" description="Low complexity" evidence="2">
    <location>
        <begin position="461"/>
        <end position="472"/>
    </location>
</feature>
<feature type="region of interest" description="Disordered" evidence="2">
    <location>
        <begin position="869"/>
        <end position="897"/>
    </location>
</feature>
<feature type="compositionally biased region" description="Polar residues" evidence="2">
    <location>
        <begin position="393"/>
        <end position="402"/>
    </location>
</feature>
<feature type="region of interest" description="Disordered" evidence="2">
    <location>
        <begin position="1"/>
        <end position="24"/>
    </location>
</feature>
<dbReference type="PANTHER" id="PTHR21510:SF16">
    <property type="entry name" value="PROTEIN AKNAD1"/>
    <property type="match status" value="1"/>
</dbReference>
<evidence type="ECO:0000256" key="2">
    <source>
        <dbReference type="SAM" id="MobiDB-lite"/>
    </source>
</evidence>
<feature type="compositionally biased region" description="Polar residues" evidence="2">
    <location>
        <begin position="107"/>
        <end position="125"/>
    </location>
</feature>
<feature type="region of interest" description="Disordered" evidence="2">
    <location>
        <begin position="461"/>
        <end position="481"/>
    </location>
</feature>
<keyword evidence="4" id="KW-1185">Reference proteome</keyword>
<accession>A0A8C7JNT8</accession>
<feature type="compositionally biased region" description="Polar residues" evidence="2">
    <location>
        <begin position="879"/>
        <end position="897"/>
    </location>
</feature>
<dbReference type="GeneTree" id="ENSGT00940000154254"/>
<evidence type="ECO:0000313" key="3">
    <source>
        <dbReference type="Ensembl" id="ENSOKIP00005088678.1"/>
    </source>
</evidence>
<name>A0A8C7JNT8_ONCKI</name>
<feature type="coiled-coil region" evidence="1">
    <location>
        <begin position="523"/>
        <end position="550"/>
    </location>
</feature>
<feature type="compositionally biased region" description="Basic and acidic residues" evidence="2">
    <location>
        <begin position="349"/>
        <end position="366"/>
    </location>
</feature>
<keyword evidence="1" id="KW-0175">Coiled coil</keyword>
<evidence type="ECO:0000256" key="1">
    <source>
        <dbReference type="SAM" id="Coils"/>
    </source>
</evidence>
<feature type="compositionally biased region" description="Low complexity" evidence="2">
    <location>
        <begin position="301"/>
        <end position="319"/>
    </location>
</feature>
<feature type="region of interest" description="Disordered" evidence="2">
    <location>
        <begin position="291"/>
        <end position="426"/>
    </location>
</feature>
<evidence type="ECO:0000313" key="4">
    <source>
        <dbReference type="Proteomes" id="UP000694557"/>
    </source>
</evidence>
<reference evidence="3" key="1">
    <citation type="submission" date="2025-08" db="UniProtKB">
        <authorList>
            <consortium name="Ensembl"/>
        </authorList>
    </citation>
    <scope>IDENTIFICATION</scope>
</reference>
<feature type="compositionally biased region" description="Acidic residues" evidence="2">
    <location>
        <begin position="1"/>
        <end position="12"/>
    </location>
</feature>
<feature type="region of interest" description="Disordered" evidence="2">
    <location>
        <begin position="936"/>
        <end position="958"/>
    </location>
</feature>
<feature type="compositionally biased region" description="Low complexity" evidence="2">
    <location>
        <begin position="81"/>
        <end position="99"/>
    </location>
</feature>
<sequence>MEGDPQDQEEDSDAQRRASSPQSSVLWEKCIRQSIFVDLSEDESLHFSDLEGSFTVHLSQAESAISGNSIHLSENLELSVSDSGESSTESSSCVSGQSERVVEGKTKSSGKWVSAQRPNTEQEQTIWEYENAGDTSDEEQEDLPHDGDLGSQYIKPSTNDSHKSEENCKIADVLSKDQAGALHSRHNVRDHFDLPAMVGEVNIIQGHMQIEVNTMNHVSITPPEGEGKGAFFDSTKPEAVPTCSSPVRKVPHPDITQLLLRHFSQDELFCSGSLIEAETLPEVSLLESMDETVLSRGPLHRSTGSPNNNNSGGAPRRSSTGGPSSESERSQSLQEEDEGKSVQMSPRKNLAEKNERRTASEGKNTRSAESYSSDVNSPQYSGISTSKREVPEQDSNGSNGSDLTKEEDENDEDEEEDQICRGPLVRTRSFSELKYGQGQVHYPLPDFSKVAPKVKIPKSTSVPVRPVSQSPSFLRAQSSPGMLGKSSALEVIHRVMEDSIQPSERPYVFRDQDKQTETSPGLVRHLQAEYDKLMTKYAEAENLLDQMRLGTKNQAPSDLTLDFDCGDQQDLPGPGGSHFGSMLFPNPPSPTGQFTHCPNQQNHSKQPSTSPTQTDQQSEGERMTRELRDIISQFLQKVDEFKTCLTTMSIAIEEQEMVFKSMMDSQDQLERRYISKKEEHRTLEMQNYFGLARNTGQFDPERLSQGSLETVDITNTEEEEEEEEERSWTCSGLSERIARDRVLQYLALQNPGFQDRLWTTESLQQSPLSPDCDLGGSVSLAVEVSCSSCLKSQSQSITDHTLTTSQRIVSPETDSGLGSSDLSLQATGLSQPKLHTERLQLQPDGNSNPISMSDSEGSCTNLQTTMHQPVQVGERRPNPQRNVHSTGLTGKATPSLQSTVHLTRDIGERRPSLQTPAELQLCTTAVDHCVTSTTQSVPAGLHEGESHTTSQLSHHGPDCPFKTSHSITMDMPQRDCHSHTCSCHRSVSRY</sequence>
<dbReference type="PANTHER" id="PTHR21510">
    <property type="entry name" value="AKNA DOMAIN-CONTAINING PROTEIN"/>
    <property type="match status" value="1"/>
</dbReference>
<feature type="compositionally biased region" description="Polar residues" evidence="2">
    <location>
        <begin position="367"/>
        <end position="385"/>
    </location>
</feature>
<protein>
    <submittedName>
        <fullName evidence="3">Uncharacterized protein</fullName>
    </submittedName>
</protein>
<feature type="region of interest" description="Disordered" evidence="2">
    <location>
        <begin position="81"/>
        <end position="165"/>
    </location>
</feature>
<dbReference type="InterPro" id="IPR052655">
    <property type="entry name" value="AKNA_Centrosome-Trans_reg"/>
</dbReference>
<dbReference type="Proteomes" id="UP000694557">
    <property type="component" value="Unassembled WGS sequence"/>
</dbReference>
<feature type="compositionally biased region" description="Polar residues" evidence="2">
    <location>
        <begin position="591"/>
        <end position="603"/>
    </location>
</feature>
<organism evidence="3 4">
    <name type="scientific">Oncorhynchus kisutch</name>
    <name type="common">Coho salmon</name>
    <name type="synonym">Salmo kisutch</name>
    <dbReference type="NCBI Taxonomy" id="8019"/>
    <lineage>
        <taxon>Eukaryota</taxon>
        <taxon>Metazoa</taxon>
        <taxon>Chordata</taxon>
        <taxon>Craniata</taxon>
        <taxon>Vertebrata</taxon>
        <taxon>Euteleostomi</taxon>
        <taxon>Actinopterygii</taxon>
        <taxon>Neopterygii</taxon>
        <taxon>Teleostei</taxon>
        <taxon>Protacanthopterygii</taxon>
        <taxon>Salmoniformes</taxon>
        <taxon>Salmonidae</taxon>
        <taxon>Salmoninae</taxon>
        <taxon>Oncorhynchus</taxon>
    </lineage>
</organism>
<dbReference type="AlphaFoldDB" id="A0A8C7JNT8"/>
<dbReference type="Ensembl" id="ENSOKIT00005094782.1">
    <property type="protein sequence ID" value="ENSOKIP00005088678.1"/>
    <property type="gene ID" value="ENSOKIG00005038678.1"/>
</dbReference>
<feature type="region of interest" description="Disordered" evidence="2">
    <location>
        <begin position="560"/>
        <end position="623"/>
    </location>
</feature>
<feature type="compositionally biased region" description="Low complexity" evidence="2">
    <location>
        <begin position="604"/>
        <end position="617"/>
    </location>
</feature>